<evidence type="ECO:0000256" key="4">
    <source>
        <dbReference type="ARBA" id="ARBA00023125"/>
    </source>
</evidence>
<reference evidence="8 9" key="1">
    <citation type="submission" date="2016-08" db="EMBL/GenBank/DDBJ databases">
        <title>Evolution of the type three secretion system and type three effector repertoires in Xanthomonas.</title>
        <authorList>
            <person name="Merda D."/>
            <person name="Briand M."/>
            <person name="Bosis E."/>
            <person name="Rousseau C."/>
            <person name="Portier P."/>
            <person name="Jacques M.-A."/>
            <person name="Fischer-Le Saux M."/>
        </authorList>
    </citation>
    <scope>NUCLEOTIDE SEQUENCE [LARGE SCALE GENOMIC DNA]</scope>
    <source>
        <strain evidence="8 9">CFBP 3122</strain>
    </source>
</reference>
<evidence type="ECO:0000259" key="6">
    <source>
        <dbReference type="Pfam" id="PF01609"/>
    </source>
</evidence>
<dbReference type="GO" id="GO:0003677">
    <property type="term" value="F:DNA binding"/>
    <property type="evidence" value="ECO:0007669"/>
    <property type="project" value="UniProtKB-KW"/>
</dbReference>
<dbReference type="InterPro" id="IPR008490">
    <property type="entry name" value="Transposase_InsH_N"/>
</dbReference>
<dbReference type="PANTHER" id="PTHR35604:SF2">
    <property type="entry name" value="TRANSPOSASE INSH FOR INSERTION SEQUENCE ELEMENT IS5A-RELATED"/>
    <property type="match status" value="1"/>
</dbReference>
<dbReference type="RefSeq" id="WP_104599565.1">
    <property type="nucleotide sequence ID" value="NZ_MIGV01000071.1"/>
</dbReference>
<dbReference type="NCBIfam" id="NF033581">
    <property type="entry name" value="transpos_IS5_4"/>
    <property type="match status" value="1"/>
</dbReference>
<dbReference type="InterPro" id="IPR002559">
    <property type="entry name" value="Transposase_11"/>
</dbReference>
<comment type="similarity">
    <text evidence="2">Belongs to the transposase 11 family.</text>
</comment>
<dbReference type="Pfam" id="PF05598">
    <property type="entry name" value="DUF772"/>
    <property type="match status" value="1"/>
</dbReference>
<evidence type="ECO:0000256" key="1">
    <source>
        <dbReference type="ARBA" id="ARBA00003544"/>
    </source>
</evidence>
<sequence length="327" mass="37044">MQLTFGDAEGLGKRKQTRREIFLSEMEKVVPWKQLLALIAPHYPVSGRPGRQPYALATMLRIHLLQQWYALSDPAMEEALHEIPTLRRFAQIGGLDDIPDETTILNFRRLLETHGFAARMLEAVNAHLARKGQSLRSGTIVDATLIAAPSSTKNADHARDPEMHQTKKGNQYYFGMKAHIGVDDVSGLVHHVECTAANVADITQAHKLLHGKEDTLSGDSGYTGLEKRAEMARKRKLRYLIAEKPSKLKQVKNARELQWTKRWEHAKASLRAKVEHPFRVIKRQFGYVKVRYRGLAKNTAQVLTLFALSNLCMKRKQLLPVVAEMCL</sequence>
<protein>
    <submittedName>
        <fullName evidence="8">IS5/IS1182 family transposase</fullName>
    </submittedName>
</protein>
<comment type="function">
    <text evidence="1">Involved in the transposition of the insertion sequence IS5.</text>
</comment>
<dbReference type="AlphaFoldDB" id="A0A2S6YYX1"/>
<keyword evidence="5" id="KW-0233">DNA recombination</keyword>
<gene>
    <name evidence="8" type="ORF">XaplCFBP3122_20915</name>
</gene>
<organism evidence="8 9">
    <name type="scientific">Xanthomonas arboricola pv. populi</name>
    <dbReference type="NCBI Taxonomy" id="487823"/>
    <lineage>
        <taxon>Bacteria</taxon>
        <taxon>Pseudomonadati</taxon>
        <taxon>Pseudomonadota</taxon>
        <taxon>Gammaproteobacteria</taxon>
        <taxon>Lysobacterales</taxon>
        <taxon>Lysobacteraceae</taxon>
        <taxon>Xanthomonas</taxon>
    </lineage>
</organism>
<proteinExistence type="inferred from homology"/>
<accession>A0A2S6YYX1</accession>
<feature type="domain" description="Transposase InsH N-terminal" evidence="7">
    <location>
        <begin position="17"/>
        <end position="109"/>
    </location>
</feature>
<evidence type="ECO:0000259" key="7">
    <source>
        <dbReference type="Pfam" id="PF05598"/>
    </source>
</evidence>
<dbReference type="Proteomes" id="UP000238270">
    <property type="component" value="Unassembled WGS sequence"/>
</dbReference>
<dbReference type="PANTHER" id="PTHR35604">
    <property type="entry name" value="TRANSPOSASE INSH FOR INSERTION SEQUENCE ELEMENT IS5A-RELATED"/>
    <property type="match status" value="1"/>
</dbReference>
<evidence type="ECO:0000313" key="9">
    <source>
        <dbReference type="Proteomes" id="UP000238270"/>
    </source>
</evidence>
<evidence type="ECO:0000256" key="2">
    <source>
        <dbReference type="ARBA" id="ARBA00010075"/>
    </source>
</evidence>
<evidence type="ECO:0000313" key="8">
    <source>
        <dbReference type="EMBL" id="PPT73328.1"/>
    </source>
</evidence>
<dbReference type="Pfam" id="PF01609">
    <property type="entry name" value="DDE_Tnp_1"/>
    <property type="match status" value="1"/>
</dbReference>
<comment type="caution">
    <text evidence="8">The sequence shown here is derived from an EMBL/GenBank/DDBJ whole genome shotgun (WGS) entry which is preliminary data.</text>
</comment>
<dbReference type="EMBL" id="MIGV01000071">
    <property type="protein sequence ID" value="PPT73328.1"/>
    <property type="molecule type" value="Genomic_DNA"/>
</dbReference>
<keyword evidence="4" id="KW-0238">DNA-binding</keyword>
<evidence type="ECO:0000256" key="5">
    <source>
        <dbReference type="ARBA" id="ARBA00023172"/>
    </source>
</evidence>
<dbReference type="GO" id="GO:0006313">
    <property type="term" value="P:DNA transposition"/>
    <property type="evidence" value="ECO:0007669"/>
    <property type="project" value="InterPro"/>
</dbReference>
<feature type="domain" description="Transposase IS4-like" evidence="6">
    <location>
        <begin position="135"/>
        <end position="311"/>
    </location>
</feature>
<dbReference type="GO" id="GO:0004803">
    <property type="term" value="F:transposase activity"/>
    <property type="evidence" value="ECO:0007669"/>
    <property type="project" value="InterPro"/>
</dbReference>
<keyword evidence="3" id="KW-0815">Transposition</keyword>
<evidence type="ECO:0000256" key="3">
    <source>
        <dbReference type="ARBA" id="ARBA00022578"/>
    </source>
</evidence>
<dbReference type="InterPro" id="IPR047959">
    <property type="entry name" value="Transpos_IS5"/>
</dbReference>
<name>A0A2S6YYX1_9XANT</name>